<dbReference type="Pfam" id="PF06262">
    <property type="entry name" value="Zincin_1"/>
    <property type="match status" value="1"/>
</dbReference>
<protein>
    <recommendedName>
        <fullName evidence="3">Metallopeptidase family protein</fullName>
    </recommendedName>
</protein>
<dbReference type="Gene3D" id="3.30.2010.20">
    <property type="match status" value="1"/>
</dbReference>
<name>A0A1F8DQI1_9BACT</name>
<accession>A0A1F8DQI1</accession>
<evidence type="ECO:0000313" key="1">
    <source>
        <dbReference type="EMBL" id="OGM90887.1"/>
    </source>
</evidence>
<sequence>MTSHDFEKLVSKIGLSPVPEKFRSLIQNVAFLIEDDVSEETRKELGLPDSETLLGLYTGVPHTERTDAYGIGGTLPDTITLYREPILQATREEGISVQKMIKDTIWHEIAHHFGLDEHQVQRAERRHI</sequence>
<dbReference type="STRING" id="1802555.A2755_01630"/>
<dbReference type="SUPFAM" id="SSF55486">
    <property type="entry name" value="Metalloproteases ('zincins'), catalytic domain"/>
    <property type="match status" value="1"/>
</dbReference>
<organism evidence="1 2">
    <name type="scientific">Candidatus Wolfebacteria bacterium RIFCSPHIGHO2_01_FULL_48_22</name>
    <dbReference type="NCBI Taxonomy" id="1802555"/>
    <lineage>
        <taxon>Bacteria</taxon>
        <taxon>Candidatus Wolfeibacteriota</taxon>
    </lineage>
</organism>
<evidence type="ECO:0008006" key="3">
    <source>
        <dbReference type="Google" id="ProtNLM"/>
    </source>
</evidence>
<comment type="caution">
    <text evidence="1">The sequence shown here is derived from an EMBL/GenBank/DDBJ whole genome shotgun (WGS) entry which is preliminary data.</text>
</comment>
<dbReference type="InterPro" id="IPR010428">
    <property type="entry name" value="Zincin_1"/>
</dbReference>
<proteinExistence type="predicted"/>
<dbReference type="CDD" id="cd12952">
    <property type="entry name" value="MMP_ACEL2062"/>
    <property type="match status" value="1"/>
</dbReference>
<reference evidence="1 2" key="1">
    <citation type="journal article" date="2016" name="Nat. Commun.">
        <title>Thousands of microbial genomes shed light on interconnected biogeochemical processes in an aquifer system.</title>
        <authorList>
            <person name="Anantharaman K."/>
            <person name="Brown C.T."/>
            <person name="Hug L.A."/>
            <person name="Sharon I."/>
            <person name="Castelle C.J."/>
            <person name="Probst A.J."/>
            <person name="Thomas B.C."/>
            <person name="Singh A."/>
            <person name="Wilkins M.J."/>
            <person name="Karaoz U."/>
            <person name="Brodie E.L."/>
            <person name="Williams K.H."/>
            <person name="Hubbard S.S."/>
            <person name="Banfield J.F."/>
        </authorList>
    </citation>
    <scope>NUCLEOTIDE SEQUENCE [LARGE SCALE GENOMIC DNA]</scope>
</reference>
<dbReference type="EMBL" id="MGIP01000014">
    <property type="protein sequence ID" value="OGM90887.1"/>
    <property type="molecule type" value="Genomic_DNA"/>
</dbReference>
<dbReference type="Proteomes" id="UP000177029">
    <property type="component" value="Unassembled WGS sequence"/>
</dbReference>
<dbReference type="AlphaFoldDB" id="A0A1F8DQI1"/>
<evidence type="ECO:0000313" key="2">
    <source>
        <dbReference type="Proteomes" id="UP000177029"/>
    </source>
</evidence>
<gene>
    <name evidence="1" type="ORF">A2755_01630</name>
</gene>
<dbReference type="InterPro" id="IPR038555">
    <property type="entry name" value="Zincin_1_sf"/>
</dbReference>